<dbReference type="HOGENOM" id="CLU_046962_0_0_2"/>
<proteinExistence type="predicted"/>
<evidence type="ECO:0008006" key="5">
    <source>
        <dbReference type="Google" id="ProtNLM"/>
    </source>
</evidence>
<keyword evidence="2" id="KW-1133">Transmembrane helix</keyword>
<dbReference type="STRING" id="272569.rrnAC1542"/>
<dbReference type="AlphaFoldDB" id="Q5V1Z1"/>
<dbReference type="InterPro" id="IPR025480">
    <property type="entry name" value="DUF4330"/>
</dbReference>
<dbReference type="PATRIC" id="fig|272569.17.peg.2230"/>
<feature type="transmembrane region" description="Helical" evidence="2">
    <location>
        <begin position="92"/>
        <end position="119"/>
    </location>
</feature>
<dbReference type="Proteomes" id="UP000001169">
    <property type="component" value="Chromosome I"/>
</dbReference>
<evidence type="ECO:0000256" key="1">
    <source>
        <dbReference type="SAM" id="MobiDB-lite"/>
    </source>
</evidence>
<protein>
    <recommendedName>
        <fullName evidence="5">DUF4330 family protein</fullName>
    </recommendedName>
</protein>
<dbReference type="KEGG" id="hma:rrnAC1542"/>
<evidence type="ECO:0000313" key="4">
    <source>
        <dbReference type="Proteomes" id="UP000001169"/>
    </source>
</evidence>
<sequence length="547" mass="58482">MNTRRIAHKGIATIQIVSARRDAILIAGRGPGSRLRLLTLRCRKIGRSPAFGGMTLADAGQSDNETPKPLGRNDYRMADSRSSALLDEDGNLFGLVNVVDALAALLVIAVVVAGAALVLQPEPEPPDPNTTNVTLDLGTQPSYIVTEITEGDTYSPGGDSKLTITDVHLTPQDNQTRVILRATLQGPPDGDSLTYVNAPARLGRPLTIATSRYEVDGQIRAVGGDNSFTQEDTTVVLRDTMATAEARDVTPGDEIRLSGRTVATIEDVAAYTTENSTEQTVFVEAELDTHRQRSDRRFGGTQIRRGQTVTLPAEDYTFDGRIEKVDSGLQPTTTDVLLETTVDAETAGRIAAGDITTVGGYEAAEVRTVTTYATQNPDRKRVLVGLSLATLENAGRQQFGSVAVQRGNNITISTESYALSGTIERVGALEPRGTLTNRTVTLWMTDIRADMADTIEPGMTEASGGETIARVSRVNTEPSVIITTGDNGTVNIADHPYLRDVTITTELRVRESTSGVQFKSESLQQGSTVVINLGTITIEATVVSVGL</sequence>
<keyword evidence="4" id="KW-1185">Reference proteome</keyword>
<dbReference type="PaxDb" id="272569-rrnAC1542"/>
<reference evidence="3 4" key="1">
    <citation type="journal article" date="2004" name="Genome Res.">
        <title>Genome sequence of Haloarcula marismortui: a halophilic archaeon from the Dead Sea.</title>
        <authorList>
            <person name="Baliga N.S."/>
            <person name="Bonneau R."/>
            <person name="Facciotti M.T."/>
            <person name="Pan M."/>
            <person name="Glusman G."/>
            <person name="Deutsch E.W."/>
            <person name="Shannon P."/>
            <person name="Chiu Y."/>
            <person name="Weng R.S."/>
            <person name="Gan R.R."/>
            <person name="Hung P."/>
            <person name="Date S.V."/>
            <person name="Marcotte E."/>
            <person name="Hood L."/>
            <person name="Ng W.V."/>
        </authorList>
    </citation>
    <scope>NUCLEOTIDE SEQUENCE [LARGE SCALE GENOMIC DNA]</scope>
    <source>
        <strain evidence="4">ATCC 43049 / DSM 3752 / JCM 8966 / VKM B-1809</strain>
    </source>
</reference>
<dbReference type="EnsemblBacteria" id="AAV46461">
    <property type="protein sequence ID" value="AAV46461"/>
    <property type="gene ID" value="rrnAC1542"/>
</dbReference>
<name>Q5V1Z1_HALMA</name>
<dbReference type="Pfam" id="PF14221">
    <property type="entry name" value="DUF4330"/>
    <property type="match status" value="2"/>
</dbReference>
<organism evidence="3 4">
    <name type="scientific">Haloarcula marismortui (strain ATCC 43049 / DSM 3752 / JCM 8966 / VKM B-1809)</name>
    <name type="common">Halobacterium marismortui</name>
    <dbReference type="NCBI Taxonomy" id="272569"/>
    <lineage>
        <taxon>Archaea</taxon>
        <taxon>Methanobacteriati</taxon>
        <taxon>Methanobacteriota</taxon>
        <taxon>Stenosarchaea group</taxon>
        <taxon>Halobacteria</taxon>
        <taxon>Halobacteriales</taxon>
        <taxon>Haloarculaceae</taxon>
        <taxon>Haloarcula</taxon>
    </lineage>
</organism>
<accession>Q5V1Z1</accession>
<keyword evidence="2" id="KW-0812">Transmembrane</keyword>
<dbReference type="eggNOG" id="arCOG07778">
    <property type="taxonomic scope" value="Archaea"/>
</dbReference>
<keyword evidence="2" id="KW-0472">Membrane</keyword>
<gene>
    <name evidence="3" type="ordered locus">rrnAC1542</name>
</gene>
<feature type="region of interest" description="Disordered" evidence="1">
    <location>
        <begin position="53"/>
        <end position="72"/>
    </location>
</feature>
<dbReference type="EMBL" id="AY596297">
    <property type="protein sequence ID" value="AAV46461.1"/>
    <property type="molecule type" value="Genomic_DNA"/>
</dbReference>
<evidence type="ECO:0000313" key="3">
    <source>
        <dbReference type="EMBL" id="AAV46461.1"/>
    </source>
</evidence>
<evidence type="ECO:0000256" key="2">
    <source>
        <dbReference type="SAM" id="Phobius"/>
    </source>
</evidence>